<dbReference type="AlphaFoldDB" id="A0AAW9S9B5"/>
<evidence type="ECO:0000313" key="1">
    <source>
        <dbReference type="EMBL" id="MEN7549045.1"/>
    </source>
</evidence>
<name>A0AAW9S9B5_9BACT</name>
<dbReference type="RefSeq" id="WP_346821817.1">
    <property type="nucleotide sequence ID" value="NZ_JBDKWZ010000007.1"/>
</dbReference>
<accession>A0AAW9S9B5</accession>
<proteinExistence type="predicted"/>
<reference evidence="1 2" key="1">
    <citation type="submission" date="2024-04" db="EMBL/GenBank/DDBJ databases">
        <title>Novel genus in family Flammeovirgaceae.</title>
        <authorList>
            <person name="Nguyen T.H."/>
            <person name="Vuong T.Q."/>
            <person name="Le H."/>
            <person name="Kim S.-G."/>
        </authorList>
    </citation>
    <scope>NUCLEOTIDE SEQUENCE [LARGE SCALE GENOMIC DNA]</scope>
    <source>
        <strain evidence="1 2">JCM 23209</strain>
    </source>
</reference>
<organism evidence="1 2">
    <name type="scientific">Rapidithrix thailandica</name>
    <dbReference type="NCBI Taxonomy" id="413964"/>
    <lineage>
        <taxon>Bacteria</taxon>
        <taxon>Pseudomonadati</taxon>
        <taxon>Bacteroidota</taxon>
        <taxon>Cytophagia</taxon>
        <taxon>Cytophagales</taxon>
        <taxon>Flammeovirgaceae</taxon>
        <taxon>Rapidithrix</taxon>
    </lineage>
</organism>
<gene>
    <name evidence="1" type="ORF">AAG747_14065</name>
</gene>
<sequence>MARQFKKQTVLIELVNGTAAGEKTSPVNLDPSYTKVKGLRLHPLADGGLPYYEVGLEDNNGLLVDAENSRAYAYTAEKPWEPVDLDNKGQQFRVKTVLPATATGDVQYQLVFLLEK</sequence>
<keyword evidence="2" id="KW-1185">Reference proteome</keyword>
<protein>
    <submittedName>
        <fullName evidence="1">Uncharacterized protein</fullName>
    </submittedName>
</protein>
<evidence type="ECO:0000313" key="2">
    <source>
        <dbReference type="Proteomes" id="UP001403385"/>
    </source>
</evidence>
<dbReference type="Proteomes" id="UP001403385">
    <property type="component" value="Unassembled WGS sequence"/>
</dbReference>
<comment type="caution">
    <text evidence="1">The sequence shown here is derived from an EMBL/GenBank/DDBJ whole genome shotgun (WGS) entry which is preliminary data.</text>
</comment>
<dbReference type="EMBL" id="JBDKWZ010000007">
    <property type="protein sequence ID" value="MEN7549045.1"/>
    <property type="molecule type" value="Genomic_DNA"/>
</dbReference>